<reference evidence="1 2" key="1">
    <citation type="submission" date="2020-08" db="EMBL/GenBank/DDBJ databases">
        <title>Genomic Encyclopedia of Type Strains, Phase IV (KMG-V): Genome sequencing to study the core and pangenomes of soil and plant-associated prokaryotes.</title>
        <authorList>
            <person name="Whitman W."/>
        </authorList>
    </citation>
    <scope>NUCLEOTIDE SEQUENCE [LARGE SCALE GENOMIC DNA]</scope>
    <source>
        <strain evidence="1 2">SEMIA 402</strain>
    </source>
</reference>
<proteinExistence type="predicted"/>
<organism evidence="1 2">
    <name type="scientific">Rhizobium mongolense</name>
    <dbReference type="NCBI Taxonomy" id="57676"/>
    <lineage>
        <taxon>Bacteria</taxon>
        <taxon>Pseudomonadati</taxon>
        <taxon>Pseudomonadota</taxon>
        <taxon>Alphaproteobacteria</taxon>
        <taxon>Hyphomicrobiales</taxon>
        <taxon>Rhizobiaceae</taxon>
        <taxon>Rhizobium/Agrobacterium group</taxon>
        <taxon>Rhizobium</taxon>
    </lineage>
</organism>
<evidence type="ECO:0000313" key="1">
    <source>
        <dbReference type="EMBL" id="MBB4274669.1"/>
    </source>
</evidence>
<sequence length="36" mass="4230">MQDQRFKDAGYRPFPMDFHDGVLVGGYDALVDYLEY</sequence>
<protein>
    <submittedName>
        <fullName evidence="1">Uncharacterized protein</fullName>
    </submittedName>
</protein>
<comment type="caution">
    <text evidence="1">The sequence shown here is derived from an EMBL/GenBank/DDBJ whole genome shotgun (WGS) entry which is preliminary data.</text>
</comment>
<accession>A0A7W6WEH7</accession>
<gene>
    <name evidence="1" type="ORF">GGE12_002445</name>
</gene>
<name>A0A7W6WEH7_9HYPH</name>
<evidence type="ECO:0000313" key="2">
    <source>
        <dbReference type="Proteomes" id="UP000533641"/>
    </source>
</evidence>
<dbReference type="EMBL" id="JACIGM010000004">
    <property type="protein sequence ID" value="MBB4274669.1"/>
    <property type="molecule type" value="Genomic_DNA"/>
</dbReference>
<dbReference type="Proteomes" id="UP000533641">
    <property type="component" value="Unassembled WGS sequence"/>
</dbReference>
<dbReference type="AlphaFoldDB" id="A0A7W6WEH7"/>